<dbReference type="EMBL" id="LR743597">
    <property type="protein sequence ID" value="CAA2627263.1"/>
    <property type="molecule type" value="Genomic_DNA"/>
</dbReference>
<dbReference type="AlphaFoldDB" id="A0A7I8JAP0"/>
<evidence type="ECO:0000313" key="2">
    <source>
        <dbReference type="Proteomes" id="UP001189122"/>
    </source>
</evidence>
<sequence length="166" mass="18776">MRIRKHPSRVLSSPSIPNPSCAGGCAAAEMAAAHDLEMSVCELNQSPWDALPPTPQEGGTGHYFQVRSDRAAHLLFRSLIELVRIIGMLDPQRLFLPRVLLFPVPRSEERGGRGEFLFLGFYFFGTEEQNKPKKKSVRLIRCFHSSPNRSGFMLYFLLFPSFCFSI</sequence>
<dbReference type="EMBL" id="CACRZD030000010">
    <property type="protein sequence ID" value="CAA6666523.1"/>
    <property type="molecule type" value="Genomic_DNA"/>
</dbReference>
<dbReference type="Proteomes" id="UP001189122">
    <property type="component" value="Unassembled WGS sequence"/>
</dbReference>
<name>A0A7I8JAP0_SPIIN</name>
<reference evidence="1 2" key="1">
    <citation type="submission" date="2019-12" db="EMBL/GenBank/DDBJ databases">
        <authorList>
            <person name="Scholz U."/>
            <person name="Mascher M."/>
            <person name="Fiebig A."/>
        </authorList>
    </citation>
    <scope>NUCLEOTIDE SEQUENCE</scope>
</reference>
<organism evidence="1">
    <name type="scientific">Spirodela intermedia</name>
    <name type="common">Intermediate duckweed</name>
    <dbReference type="NCBI Taxonomy" id="51605"/>
    <lineage>
        <taxon>Eukaryota</taxon>
        <taxon>Viridiplantae</taxon>
        <taxon>Streptophyta</taxon>
        <taxon>Embryophyta</taxon>
        <taxon>Tracheophyta</taxon>
        <taxon>Spermatophyta</taxon>
        <taxon>Magnoliopsida</taxon>
        <taxon>Liliopsida</taxon>
        <taxon>Araceae</taxon>
        <taxon>Lemnoideae</taxon>
        <taxon>Spirodela</taxon>
    </lineage>
</organism>
<accession>A0A7I8JAP0</accession>
<protein>
    <submittedName>
        <fullName evidence="1">Uncharacterized protein</fullName>
    </submittedName>
</protein>
<evidence type="ECO:0000313" key="1">
    <source>
        <dbReference type="EMBL" id="CAA2627263.1"/>
    </source>
</evidence>
<gene>
    <name evidence="1" type="ORF">SI7747_10012916</name>
</gene>
<keyword evidence="2" id="KW-1185">Reference proteome</keyword>
<proteinExistence type="predicted"/>